<evidence type="ECO:0000313" key="2">
    <source>
        <dbReference type="EMBL" id="OGY62477.1"/>
    </source>
</evidence>
<evidence type="ECO:0008006" key="4">
    <source>
        <dbReference type="Google" id="ProtNLM"/>
    </source>
</evidence>
<feature type="transmembrane region" description="Helical" evidence="1">
    <location>
        <begin position="34"/>
        <end position="61"/>
    </location>
</feature>
<dbReference type="Pfam" id="PF18895">
    <property type="entry name" value="T4SS_pilin"/>
    <property type="match status" value="1"/>
</dbReference>
<proteinExistence type="predicted"/>
<gene>
    <name evidence="2" type="ORF">A3G58_01460</name>
</gene>
<organism evidence="2 3">
    <name type="scientific">Candidatus Colwellbacteria bacterium RIFCSPLOWO2_12_FULL_46_17</name>
    <dbReference type="NCBI Taxonomy" id="1797695"/>
    <lineage>
        <taxon>Bacteria</taxon>
        <taxon>Candidatus Colwelliibacteriota</taxon>
    </lineage>
</organism>
<sequence>MFKLAKRYFARIVPECDPTTTCDVNAFTQLIVNIIQFLIDIALIVAVISIMWGGFLMLTSGGNSTRISNGKKAITAAVIGIVIVTLSAFLIGVFVELLTDCAFHWWDFGNALVC</sequence>
<dbReference type="AlphaFoldDB" id="A0A1G1ZF54"/>
<reference evidence="2 3" key="1">
    <citation type="journal article" date="2016" name="Nat. Commun.">
        <title>Thousands of microbial genomes shed light on interconnected biogeochemical processes in an aquifer system.</title>
        <authorList>
            <person name="Anantharaman K."/>
            <person name="Brown C.T."/>
            <person name="Hug L.A."/>
            <person name="Sharon I."/>
            <person name="Castelle C.J."/>
            <person name="Probst A.J."/>
            <person name="Thomas B.C."/>
            <person name="Singh A."/>
            <person name="Wilkins M.J."/>
            <person name="Karaoz U."/>
            <person name="Brodie E.L."/>
            <person name="Williams K.H."/>
            <person name="Hubbard S.S."/>
            <person name="Banfield J.F."/>
        </authorList>
    </citation>
    <scope>NUCLEOTIDE SEQUENCE [LARGE SCALE GENOMIC DNA]</scope>
</reference>
<keyword evidence="1" id="KW-1133">Transmembrane helix</keyword>
<comment type="caution">
    <text evidence="2">The sequence shown here is derived from an EMBL/GenBank/DDBJ whole genome shotgun (WGS) entry which is preliminary data.</text>
</comment>
<dbReference type="Proteomes" id="UP000177801">
    <property type="component" value="Unassembled WGS sequence"/>
</dbReference>
<dbReference type="InterPro" id="IPR043993">
    <property type="entry name" value="T4SS_pilin"/>
</dbReference>
<keyword evidence="1" id="KW-0472">Membrane</keyword>
<dbReference type="EMBL" id="MHJD01000015">
    <property type="protein sequence ID" value="OGY62477.1"/>
    <property type="molecule type" value="Genomic_DNA"/>
</dbReference>
<keyword evidence="1" id="KW-0812">Transmembrane</keyword>
<evidence type="ECO:0000313" key="3">
    <source>
        <dbReference type="Proteomes" id="UP000177801"/>
    </source>
</evidence>
<name>A0A1G1ZF54_9BACT</name>
<accession>A0A1G1ZF54</accession>
<evidence type="ECO:0000256" key="1">
    <source>
        <dbReference type="SAM" id="Phobius"/>
    </source>
</evidence>
<protein>
    <recommendedName>
        <fullName evidence="4">Integral membrane protein</fullName>
    </recommendedName>
</protein>
<feature type="transmembrane region" description="Helical" evidence="1">
    <location>
        <begin position="73"/>
        <end position="95"/>
    </location>
</feature>